<keyword evidence="15" id="KW-1185">Reference proteome</keyword>
<evidence type="ECO:0000256" key="4">
    <source>
        <dbReference type="ARBA" id="ARBA00016436"/>
    </source>
</evidence>
<evidence type="ECO:0000256" key="12">
    <source>
        <dbReference type="ARBA" id="ARBA00029757"/>
    </source>
</evidence>
<dbReference type="PANTHER" id="PTHR42724">
    <property type="entry name" value="TETRAACYLDISACCHARIDE 4'-KINASE"/>
    <property type="match status" value="1"/>
</dbReference>
<evidence type="ECO:0000256" key="5">
    <source>
        <dbReference type="ARBA" id="ARBA00022516"/>
    </source>
</evidence>
<evidence type="ECO:0000256" key="8">
    <source>
        <dbReference type="ARBA" id="ARBA00022741"/>
    </source>
</evidence>
<keyword evidence="6 13" id="KW-0441">Lipid A biosynthesis</keyword>
<evidence type="ECO:0000256" key="1">
    <source>
        <dbReference type="ARBA" id="ARBA00002274"/>
    </source>
</evidence>
<comment type="function">
    <text evidence="1 13">Transfers the gamma-phosphate of ATP to the 4'-position of a tetraacyldisaccharide 1-phosphate intermediate (termed DS-1-P) to form tetraacyldisaccharide 1,4'-bis-phosphate (lipid IVA).</text>
</comment>
<evidence type="ECO:0000256" key="11">
    <source>
        <dbReference type="ARBA" id="ARBA00023098"/>
    </source>
</evidence>
<evidence type="ECO:0000256" key="9">
    <source>
        <dbReference type="ARBA" id="ARBA00022777"/>
    </source>
</evidence>
<name>A0A6C0U9L7_9GAMM</name>
<keyword evidence="7 13" id="KW-0808">Transferase</keyword>
<dbReference type="SUPFAM" id="SSF52540">
    <property type="entry name" value="P-loop containing nucleoside triphosphate hydrolases"/>
    <property type="match status" value="1"/>
</dbReference>
<evidence type="ECO:0000256" key="10">
    <source>
        <dbReference type="ARBA" id="ARBA00022840"/>
    </source>
</evidence>
<keyword evidence="8 13" id="KW-0547">Nucleotide-binding</keyword>
<organism evidence="14 15">
    <name type="scientific">Kineobactrum salinum</name>
    <dbReference type="NCBI Taxonomy" id="2708301"/>
    <lineage>
        <taxon>Bacteria</taxon>
        <taxon>Pseudomonadati</taxon>
        <taxon>Pseudomonadota</taxon>
        <taxon>Gammaproteobacteria</taxon>
        <taxon>Cellvibrionales</taxon>
        <taxon>Halieaceae</taxon>
        <taxon>Kineobactrum</taxon>
    </lineage>
</organism>
<dbReference type="RefSeq" id="WP_163496792.1">
    <property type="nucleotide sequence ID" value="NZ_CP048711.1"/>
</dbReference>
<proteinExistence type="inferred from homology"/>
<dbReference type="Proteomes" id="UP000477680">
    <property type="component" value="Chromosome"/>
</dbReference>
<dbReference type="InterPro" id="IPR003758">
    <property type="entry name" value="LpxK"/>
</dbReference>
<dbReference type="GO" id="GO:0009245">
    <property type="term" value="P:lipid A biosynthetic process"/>
    <property type="evidence" value="ECO:0007669"/>
    <property type="project" value="UniProtKB-UniRule"/>
</dbReference>
<dbReference type="GO" id="GO:0005524">
    <property type="term" value="F:ATP binding"/>
    <property type="evidence" value="ECO:0007669"/>
    <property type="project" value="UniProtKB-UniRule"/>
</dbReference>
<feature type="binding site" evidence="13">
    <location>
        <begin position="61"/>
        <end position="68"/>
    </location>
    <ligand>
        <name>ATP</name>
        <dbReference type="ChEBI" id="CHEBI:30616"/>
    </ligand>
</feature>
<dbReference type="HAMAP" id="MF_00409">
    <property type="entry name" value="LpxK"/>
    <property type="match status" value="1"/>
</dbReference>
<reference evidence="14 15" key="1">
    <citation type="submission" date="2020-02" db="EMBL/GenBank/DDBJ databases">
        <title>Genome sequencing for Kineobactrum sp. M2.</title>
        <authorList>
            <person name="Park S.-J."/>
        </authorList>
    </citation>
    <scope>NUCLEOTIDE SEQUENCE [LARGE SCALE GENOMIC DNA]</scope>
    <source>
        <strain evidence="14 15">M2</strain>
    </source>
</reference>
<dbReference type="AlphaFoldDB" id="A0A6C0U9L7"/>
<dbReference type="GO" id="GO:0005886">
    <property type="term" value="C:plasma membrane"/>
    <property type="evidence" value="ECO:0007669"/>
    <property type="project" value="TreeGrafter"/>
</dbReference>
<sequence length="330" mass="35486">MAAAEPALLRAWYRSAPWLWLLRPLELLFRGVSWMRRRAYRCGLLSVYRAAVPVVVVGNITVGGTGKTPVVIALVEALQARGLRPGVISRGYGAARGAVFPHRVGADSSARDCGDEPLLIHLRTGAPCVVSPNRVAALRMLLADTTVDLVLSDDGLQHYALGRDFEIALMDASRQLGNGFCLPAGPLREPRARLNEVDYLLCRGSDDPRHGVIYESQGLVRVIEETNAAPAAIPAPGSAIHAITGIGQPQQFFASLEAAGFSLSPRVLPDHHPFSAADFAGLDDKPIIMTEKDAVKCRGFATPQMWFLKISARVPAPLLEAVAALAHPRS</sequence>
<dbReference type="InterPro" id="IPR027417">
    <property type="entry name" value="P-loop_NTPase"/>
</dbReference>
<dbReference type="NCBIfam" id="TIGR00682">
    <property type="entry name" value="lpxK"/>
    <property type="match status" value="1"/>
</dbReference>
<keyword evidence="9 13" id="KW-0418">Kinase</keyword>
<gene>
    <name evidence="13" type="primary">lpxK</name>
    <name evidence="14" type="ORF">G3T16_20170</name>
</gene>
<dbReference type="Pfam" id="PF02606">
    <property type="entry name" value="LpxK"/>
    <property type="match status" value="1"/>
</dbReference>
<evidence type="ECO:0000256" key="3">
    <source>
        <dbReference type="ARBA" id="ARBA00012071"/>
    </source>
</evidence>
<dbReference type="EC" id="2.7.1.130" evidence="3 13"/>
<evidence type="ECO:0000256" key="2">
    <source>
        <dbReference type="ARBA" id="ARBA00004870"/>
    </source>
</evidence>
<keyword evidence="11 13" id="KW-0443">Lipid metabolism</keyword>
<evidence type="ECO:0000313" key="15">
    <source>
        <dbReference type="Proteomes" id="UP000477680"/>
    </source>
</evidence>
<evidence type="ECO:0000256" key="13">
    <source>
        <dbReference type="HAMAP-Rule" id="MF_00409"/>
    </source>
</evidence>
<dbReference type="KEGG" id="kim:G3T16_20170"/>
<accession>A0A6C0U9L7</accession>
<evidence type="ECO:0000313" key="14">
    <source>
        <dbReference type="EMBL" id="QIB67365.1"/>
    </source>
</evidence>
<keyword evidence="5 13" id="KW-0444">Lipid biosynthesis</keyword>
<protein>
    <recommendedName>
        <fullName evidence="4 13">Tetraacyldisaccharide 4'-kinase</fullName>
        <ecNumber evidence="3 13">2.7.1.130</ecNumber>
    </recommendedName>
    <alternativeName>
        <fullName evidence="12 13">Lipid A 4'-kinase</fullName>
    </alternativeName>
</protein>
<evidence type="ECO:0000256" key="6">
    <source>
        <dbReference type="ARBA" id="ARBA00022556"/>
    </source>
</evidence>
<comment type="similarity">
    <text evidence="13">Belongs to the LpxK family.</text>
</comment>
<dbReference type="PANTHER" id="PTHR42724:SF1">
    <property type="entry name" value="TETRAACYLDISACCHARIDE 4'-KINASE, MITOCHONDRIAL-RELATED"/>
    <property type="match status" value="1"/>
</dbReference>
<evidence type="ECO:0000256" key="7">
    <source>
        <dbReference type="ARBA" id="ARBA00022679"/>
    </source>
</evidence>
<dbReference type="UniPathway" id="UPA00359">
    <property type="reaction ID" value="UER00482"/>
</dbReference>
<comment type="catalytic activity">
    <reaction evidence="13">
        <text>a lipid A disaccharide + ATP = a lipid IVA + ADP + H(+)</text>
        <dbReference type="Rhea" id="RHEA:67840"/>
        <dbReference type="ChEBI" id="CHEBI:15378"/>
        <dbReference type="ChEBI" id="CHEBI:30616"/>
        <dbReference type="ChEBI" id="CHEBI:176343"/>
        <dbReference type="ChEBI" id="CHEBI:176425"/>
        <dbReference type="ChEBI" id="CHEBI:456216"/>
        <dbReference type="EC" id="2.7.1.130"/>
    </reaction>
</comment>
<dbReference type="GO" id="GO:0009029">
    <property type="term" value="F:lipid-A 4'-kinase activity"/>
    <property type="evidence" value="ECO:0007669"/>
    <property type="project" value="UniProtKB-UniRule"/>
</dbReference>
<comment type="pathway">
    <text evidence="2 13">Glycolipid biosynthesis; lipid IV(A) biosynthesis; lipid IV(A) from (3R)-3-hydroxytetradecanoyl-[acyl-carrier-protein] and UDP-N-acetyl-alpha-D-glucosamine: step 6/6.</text>
</comment>
<keyword evidence="10 13" id="KW-0067">ATP-binding</keyword>
<dbReference type="EMBL" id="CP048711">
    <property type="protein sequence ID" value="QIB67365.1"/>
    <property type="molecule type" value="Genomic_DNA"/>
</dbReference>
<dbReference type="GO" id="GO:0009244">
    <property type="term" value="P:lipopolysaccharide core region biosynthetic process"/>
    <property type="evidence" value="ECO:0007669"/>
    <property type="project" value="TreeGrafter"/>
</dbReference>